<dbReference type="AlphaFoldDB" id="D4DHK2"/>
<evidence type="ECO:0000313" key="2">
    <source>
        <dbReference type="Proteomes" id="UP000008383"/>
    </source>
</evidence>
<dbReference type="Proteomes" id="UP000008383">
    <property type="component" value="Unassembled WGS sequence"/>
</dbReference>
<sequence length="237" mass="27586">MVGIPETKSSNRPGNGEIQLYQFHWTKLPDTSRLQPLGGVPILTDKKDIKRWMTHVIRMLRTQCLGYLIDGSITTPPDNEAHLERYKLADAYVTQWMTKQISYKLYKRVKNINLPIDTAQNLYNSIRQTMLKTSPAEIRRRWKTWVTLERANFATIPQYIDGLLKSYENLTDTGYPAPPIEAVYRLFYAIRDEMPLCANDIINKIDDIKPTEVTKEHLLEACARTRARAQERYSLPR</sequence>
<dbReference type="KEGG" id="tve:TRV_06658"/>
<accession>D4DHK2</accession>
<dbReference type="RefSeq" id="XP_003019314.1">
    <property type="nucleotide sequence ID" value="XM_003019268.1"/>
</dbReference>
<protein>
    <submittedName>
        <fullName evidence="1">Uncharacterized protein</fullName>
    </submittedName>
</protein>
<organism evidence="1 2">
    <name type="scientific">Trichophyton verrucosum (strain HKI 0517)</name>
    <dbReference type="NCBI Taxonomy" id="663202"/>
    <lineage>
        <taxon>Eukaryota</taxon>
        <taxon>Fungi</taxon>
        <taxon>Dikarya</taxon>
        <taxon>Ascomycota</taxon>
        <taxon>Pezizomycotina</taxon>
        <taxon>Eurotiomycetes</taxon>
        <taxon>Eurotiomycetidae</taxon>
        <taxon>Onygenales</taxon>
        <taxon>Arthrodermataceae</taxon>
        <taxon>Trichophyton</taxon>
    </lineage>
</organism>
<keyword evidence="2" id="KW-1185">Reference proteome</keyword>
<dbReference type="EMBL" id="ACYE01000381">
    <property type="protein sequence ID" value="EFE38669.1"/>
    <property type="molecule type" value="Genomic_DNA"/>
</dbReference>
<reference evidence="2" key="1">
    <citation type="journal article" date="2011" name="Genome Biol.">
        <title>Comparative and functional genomics provide insights into the pathogenicity of dermatophytic fungi.</title>
        <authorList>
            <person name="Burmester A."/>
            <person name="Shelest E."/>
            <person name="Gloeckner G."/>
            <person name="Heddergott C."/>
            <person name="Schindler S."/>
            <person name="Staib P."/>
            <person name="Heidel A."/>
            <person name="Felder M."/>
            <person name="Petzold A."/>
            <person name="Szafranski K."/>
            <person name="Feuermann M."/>
            <person name="Pedruzzi I."/>
            <person name="Priebe S."/>
            <person name="Groth M."/>
            <person name="Winkler R."/>
            <person name="Li W."/>
            <person name="Kniemeyer O."/>
            <person name="Schroeckh V."/>
            <person name="Hertweck C."/>
            <person name="Hube B."/>
            <person name="White T.C."/>
            <person name="Platzer M."/>
            <person name="Guthke R."/>
            <person name="Heitman J."/>
            <person name="Woestemeyer J."/>
            <person name="Zipfel P.F."/>
            <person name="Monod M."/>
            <person name="Brakhage A.A."/>
        </authorList>
    </citation>
    <scope>NUCLEOTIDE SEQUENCE [LARGE SCALE GENOMIC DNA]</scope>
    <source>
        <strain evidence="2">HKI 0517</strain>
    </source>
</reference>
<name>D4DHK2_TRIVH</name>
<gene>
    <name evidence="1" type="ORF">TRV_06658</name>
</gene>
<comment type="caution">
    <text evidence="1">The sequence shown here is derived from an EMBL/GenBank/DDBJ whole genome shotgun (WGS) entry which is preliminary data.</text>
</comment>
<dbReference type="HOGENOM" id="CLU_1171344_0_0_1"/>
<proteinExistence type="predicted"/>
<evidence type="ECO:0000313" key="1">
    <source>
        <dbReference type="EMBL" id="EFE38669.1"/>
    </source>
</evidence>
<dbReference type="OrthoDB" id="10602691at2759"/>
<dbReference type="GeneID" id="9577636"/>